<reference evidence="1 2" key="1">
    <citation type="journal article" date="2013" name="Genome Biol.">
        <title>Comparative genomics of the core and accessory genomes of 48 Sinorhizobium strains comprising five genospecies.</title>
        <authorList>
            <person name="Sugawara M."/>
            <person name="Epstein B."/>
            <person name="Badgley B.D."/>
            <person name="Unno T."/>
            <person name="Xu L."/>
            <person name="Reese J."/>
            <person name="Gyaneshwar P."/>
            <person name="Denny R."/>
            <person name="Mudge J."/>
            <person name="Bharti A.K."/>
            <person name="Farmer A.D."/>
            <person name="May G.D."/>
            <person name="Woodward J.E."/>
            <person name="Medigue C."/>
            <person name="Vallenet D."/>
            <person name="Lajus A."/>
            <person name="Rouy Z."/>
            <person name="Martinez-Vaz B."/>
            <person name="Tiffin P."/>
            <person name="Young N.D."/>
            <person name="Sadowsky M.J."/>
        </authorList>
    </citation>
    <scope>NUCLEOTIDE SEQUENCE [LARGE SCALE GENOMIC DNA]</scope>
    <source>
        <strain evidence="1 2">USDA205</strain>
    </source>
</reference>
<dbReference type="Proteomes" id="UP000466694">
    <property type="component" value="Unassembled WGS sequence"/>
</dbReference>
<proteinExistence type="predicted"/>
<evidence type="ECO:0000313" key="2">
    <source>
        <dbReference type="Proteomes" id="UP000466694"/>
    </source>
</evidence>
<sequence>MSVIVAKWKTAQSALQTFIAITLNFRPPPKTDLGILTFEVCIGAIPDLAGENWHVRFSCCAA</sequence>
<comment type="caution">
    <text evidence="1">The sequence shown here is derived from an EMBL/GenBank/DDBJ whole genome shotgun (WGS) entry which is preliminary data.</text>
</comment>
<protein>
    <submittedName>
        <fullName evidence="1">Uncharacterized protein</fullName>
    </submittedName>
</protein>
<organism evidence="1 2">
    <name type="scientific">Rhizobium fredii</name>
    <name type="common">Sinorhizobium fredii</name>
    <dbReference type="NCBI Taxonomy" id="380"/>
    <lineage>
        <taxon>Bacteria</taxon>
        <taxon>Pseudomonadati</taxon>
        <taxon>Pseudomonadota</taxon>
        <taxon>Alphaproteobacteria</taxon>
        <taxon>Hyphomicrobiales</taxon>
        <taxon>Rhizobiaceae</taxon>
        <taxon>Sinorhizobium/Ensifer group</taxon>
        <taxon>Sinorhizobium</taxon>
    </lineage>
</organism>
<dbReference type="AlphaFoldDB" id="A0A844AAY5"/>
<gene>
    <name evidence="1" type="ORF">GHK48_15700</name>
</gene>
<name>A0A844AAY5_RHIFR</name>
<evidence type="ECO:0000313" key="1">
    <source>
        <dbReference type="EMBL" id="MQX09677.1"/>
    </source>
</evidence>
<dbReference type="RefSeq" id="WP_037435014.1">
    <property type="nucleotide sequence ID" value="NZ_BJNI01000121.1"/>
</dbReference>
<dbReference type="EMBL" id="WISZ01000123">
    <property type="protein sequence ID" value="MQX09677.1"/>
    <property type="molecule type" value="Genomic_DNA"/>
</dbReference>
<accession>A0A844AAY5</accession>